<reference evidence="1" key="1">
    <citation type="submission" date="2016-10" db="EMBL/GenBank/DDBJ databases">
        <title>Sequence of Gallionella enrichment culture.</title>
        <authorList>
            <person name="Poehlein A."/>
            <person name="Muehling M."/>
            <person name="Daniel R."/>
        </authorList>
    </citation>
    <scope>NUCLEOTIDE SEQUENCE</scope>
</reference>
<gene>
    <name evidence="1" type="ORF">GALL_27250</name>
</gene>
<proteinExistence type="predicted"/>
<evidence type="ECO:0000313" key="1">
    <source>
        <dbReference type="EMBL" id="OIR16904.1"/>
    </source>
</evidence>
<protein>
    <submittedName>
        <fullName evidence="1">Uncharacterized protein</fullName>
    </submittedName>
</protein>
<sequence>MSGEMEILFSLAGRMHVLLRREVNRIIDVEWICIDAAYAKEMIRLARSVGSDELHKLCDRIEEVHPLLPRPEIPVPPLLAASEPKYLKTLR</sequence>
<organism evidence="1">
    <name type="scientific">mine drainage metagenome</name>
    <dbReference type="NCBI Taxonomy" id="410659"/>
    <lineage>
        <taxon>unclassified sequences</taxon>
        <taxon>metagenomes</taxon>
        <taxon>ecological metagenomes</taxon>
    </lineage>
</organism>
<dbReference type="AlphaFoldDB" id="A0A1J5TL41"/>
<accession>A0A1J5TL41</accession>
<name>A0A1J5TL41_9ZZZZ</name>
<dbReference type="EMBL" id="MLJW01000006">
    <property type="protein sequence ID" value="OIR16904.1"/>
    <property type="molecule type" value="Genomic_DNA"/>
</dbReference>
<comment type="caution">
    <text evidence="1">The sequence shown here is derived from an EMBL/GenBank/DDBJ whole genome shotgun (WGS) entry which is preliminary data.</text>
</comment>